<evidence type="ECO:0000259" key="4">
    <source>
        <dbReference type="PROSITE" id="PS51016"/>
    </source>
</evidence>
<dbReference type="InterPro" id="IPR008936">
    <property type="entry name" value="Rho_GTPase_activation_prot"/>
</dbReference>
<dbReference type="AlphaFoldDB" id="A0A9N9WVL4"/>
<feature type="compositionally biased region" description="Basic and acidic residues" evidence="1">
    <location>
        <begin position="538"/>
        <end position="548"/>
    </location>
</feature>
<dbReference type="SUPFAM" id="SSF51045">
    <property type="entry name" value="WW domain"/>
    <property type="match status" value="1"/>
</dbReference>
<reference evidence="5" key="2">
    <citation type="submission" date="2022-10" db="EMBL/GenBank/DDBJ databases">
        <authorList>
            <consortium name="ENA_rothamsted_submissions"/>
            <consortium name="culmorum"/>
            <person name="King R."/>
        </authorList>
    </citation>
    <scope>NUCLEOTIDE SEQUENCE</scope>
</reference>
<dbReference type="GO" id="GO:0005096">
    <property type="term" value="F:GTPase activator activity"/>
    <property type="evidence" value="ECO:0007669"/>
    <property type="project" value="TreeGrafter"/>
</dbReference>
<evidence type="ECO:0000259" key="2">
    <source>
        <dbReference type="PROSITE" id="PS50020"/>
    </source>
</evidence>
<feature type="compositionally biased region" description="Low complexity" evidence="1">
    <location>
        <begin position="246"/>
        <end position="257"/>
    </location>
</feature>
<dbReference type="Gene3D" id="1.25.40.530">
    <property type="entry name" value="MyTH4 domain"/>
    <property type="match status" value="1"/>
</dbReference>
<feature type="compositionally biased region" description="Polar residues" evidence="1">
    <location>
        <begin position="317"/>
        <end position="326"/>
    </location>
</feature>
<feature type="domain" description="Rho-GAP" evidence="3">
    <location>
        <begin position="1010"/>
        <end position="1199"/>
    </location>
</feature>
<feature type="compositionally biased region" description="Low complexity" evidence="1">
    <location>
        <begin position="221"/>
        <end position="231"/>
    </location>
</feature>
<dbReference type="InterPro" id="IPR001202">
    <property type="entry name" value="WW_dom"/>
</dbReference>
<reference evidence="5" key="1">
    <citation type="submission" date="2022-01" db="EMBL/GenBank/DDBJ databases">
        <authorList>
            <person name="King R."/>
        </authorList>
    </citation>
    <scope>NUCLEOTIDE SEQUENCE</scope>
</reference>
<dbReference type="SMART" id="SM00456">
    <property type="entry name" value="WW"/>
    <property type="match status" value="2"/>
</dbReference>
<dbReference type="FunFam" id="2.20.70.10:FF:000022">
    <property type="entry name" value="Rho GTPase activating protein 39"/>
    <property type="match status" value="1"/>
</dbReference>
<dbReference type="PROSITE" id="PS51016">
    <property type="entry name" value="MYTH4"/>
    <property type="match status" value="1"/>
</dbReference>
<sequence length="1204" mass="136991">MMHRCFIIRSKEQHQQSTQWVEIIEPKSKEKMYANLETGSCTWDAPEGVPIKRSSSSQWWELFDPKTDRFYYYNCSSQKTVWHKPQNCDIIPLAKLQILKQNTEPPPNDISTKETPLHKIKEAQQIIQQQKRHSDTTSSSKTNSTRRNNNHNNSNNNENSNERSERSHSKNNNNNSGYQIQQAKLHSVDDFVVGESYKFCKHSSGSGGQGMSRNSQKYMDSGKSSDSSLSSANYRKIQEGGSLRIGSSHGKSSSSHKYNPDNTYRMLQESSSSHNIPDRGHHLVPSISNSSDLASSNHNKSPSHTSGTPLMKKRLQQYENQQTPGKSSRERDSTKASTKHQSFDYSGPSLSITRSGSFMSPVNSGPGIRSQLQQQRKGSFDGHGSDDSMHEKYFKSVENTPVTRRRHTTTSKTGLKSSDSSPQSPISPQHQQQHQSKSVRPSHLGLESLTKKSSHNKYDPDIVNMDIAVKQDRYSDKLKMERGKLSPASGGHSANNLRSIQQINQMLKPSNTMKSPSSHSQESSINSLSKTNKNSLRYNKEPTLERGKIAGTSGSTSRSKKKMYSEDVEYADNGNTSPLYTNWDQDMNEHLLPLQHYILEQAKLSGFRAANEQYDSDSIRSESPSEHSLSGNEPDVEDSDHSDGRDYLAHNPYEDYGAFRGPSYYNYENYNRNVSREDISAEVTAKLESFQDQIYSPVRHHPPLLKYSFSPVNPKPKEPSAFQPYQQSASNTYQKQQQQQNPQPQPIPQQFGSYRSTPQSANQHASSLVAAKDQSKSFLQRFQDQLNTNSDKIAEMALIKECDIEKFAQENLNFSKGIFRKKSSVRDMLSFTNEAITKPMLSIARDKAGKKMAIEQFKLVQIYMGDRKARIGMSLNSVAMDIITQAVANSWLRDELYVQLCRQTTENPKRESLIRGWELMAICLSFVPPSPTFQPALLGYMNRHRDASFAKHFPEIGKWPIHVQVSHYATIACRRLERIGSTGKKQAKKPTDDDINHSREQIFRDSMFGNTLQEIMELQREIFPDRKIPWIQHTLSEQILLMQGKQTEGIFRVPADADEVLYLKAYVDKWEFPDDRVTMDAHAPASLLKLWYRELYDPLIPDDLYNESIQTDDPKEVLAIVDRLTPLNRLVLTYLIHFLQEFSQPEVVACTKMDSSNLAMVFAPNVLRCTSHDPKIILENTRKEMNFIRTLITSMDTSSVAYII</sequence>
<proteinExistence type="predicted"/>
<dbReference type="Gene3D" id="1.10.555.10">
    <property type="entry name" value="Rho GTPase activation protein"/>
    <property type="match status" value="1"/>
</dbReference>
<feature type="compositionally biased region" description="Low complexity" evidence="1">
    <location>
        <begin position="286"/>
        <end position="299"/>
    </location>
</feature>
<feature type="compositionally biased region" description="Basic and acidic residues" evidence="1">
    <location>
        <begin position="378"/>
        <end position="395"/>
    </location>
</feature>
<protein>
    <submittedName>
        <fullName evidence="5">Uncharacterized protein</fullName>
    </submittedName>
</protein>
<organism evidence="5 6">
    <name type="scientific">Chironomus riparius</name>
    <dbReference type="NCBI Taxonomy" id="315576"/>
    <lineage>
        <taxon>Eukaryota</taxon>
        <taxon>Metazoa</taxon>
        <taxon>Ecdysozoa</taxon>
        <taxon>Arthropoda</taxon>
        <taxon>Hexapoda</taxon>
        <taxon>Insecta</taxon>
        <taxon>Pterygota</taxon>
        <taxon>Neoptera</taxon>
        <taxon>Endopterygota</taxon>
        <taxon>Diptera</taxon>
        <taxon>Nematocera</taxon>
        <taxon>Chironomoidea</taxon>
        <taxon>Chironomidae</taxon>
        <taxon>Chironominae</taxon>
        <taxon>Chironomus</taxon>
    </lineage>
</organism>
<feature type="compositionally biased region" description="Polar residues" evidence="1">
    <location>
        <begin position="751"/>
        <end position="766"/>
    </location>
</feature>
<dbReference type="InterPro" id="IPR000857">
    <property type="entry name" value="MyTH4_dom"/>
</dbReference>
<dbReference type="SMART" id="SM00324">
    <property type="entry name" value="RhoGAP"/>
    <property type="match status" value="1"/>
</dbReference>
<feature type="domain" description="WW" evidence="2">
    <location>
        <begin position="53"/>
        <end position="87"/>
    </location>
</feature>
<dbReference type="PANTHER" id="PTHR45876:SF8">
    <property type="entry name" value="FI04035P"/>
    <property type="match status" value="1"/>
</dbReference>
<dbReference type="InterPro" id="IPR038185">
    <property type="entry name" value="MyTH4_dom_sf"/>
</dbReference>
<dbReference type="PROSITE" id="PS50238">
    <property type="entry name" value="RHOGAP"/>
    <property type="match status" value="1"/>
</dbReference>
<dbReference type="SMART" id="SM00139">
    <property type="entry name" value="MyTH4"/>
    <property type="match status" value="1"/>
</dbReference>
<feature type="region of interest" description="Disordered" evidence="1">
    <location>
        <begin position="706"/>
        <end position="769"/>
    </location>
</feature>
<dbReference type="Proteomes" id="UP001153620">
    <property type="component" value="Chromosome 3"/>
</dbReference>
<feature type="compositionally biased region" description="Polar residues" evidence="1">
    <location>
        <begin position="509"/>
        <end position="537"/>
    </location>
</feature>
<evidence type="ECO:0000313" key="5">
    <source>
        <dbReference type="EMBL" id="CAG9807180.1"/>
    </source>
</evidence>
<dbReference type="OrthoDB" id="437889at2759"/>
<feature type="region of interest" description="Disordered" evidence="1">
    <location>
        <begin position="123"/>
        <end position="176"/>
    </location>
</feature>
<feature type="compositionally biased region" description="Basic and acidic residues" evidence="1">
    <location>
        <begin position="639"/>
        <end position="648"/>
    </location>
</feature>
<feature type="compositionally biased region" description="Polar residues" evidence="1">
    <location>
        <begin position="335"/>
        <end position="363"/>
    </location>
</feature>
<evidence type="ECO:0000313" key="6">
    <source>
        <dbReference type="Proteomes" id="UP001153620"/>
    </source>
</evidence>
<dbReference type="GO" id="GO:0005737">
    <property type="term" value="C:cytoplasm"/>
    <property type="evidence" value="ECO:0007669"/>
    <property type="project" value="TreeGrafter"/>
</dbReference>
<dbReference type="InterPro" id="IPR036020">
    <property type="entry name" value="WW_dom_sf"/>
</dbReference>
<name>A0A9N9WVL4_9DIPT</name>
<keyword evidence="6" id="KW-1185">Reference proteome</keyword>
<gene>
    <name evidence="5" type="ORF">CHIRRI_LOCUS10029</name>
</gene>
<dbReference type="Pfam" id="PF00784">
    <property type="entry name" value="MyTH4"/>
    <property type="match status" value="1"/>
</dbReference>
<dbReference type="GO" id="GO:0005856">
    <property type="term" value="C:cytoskeleton"/>
    <property type="evidence" value="ECO:0007669"/>
    <property type="project" value="InterPro"/>
</dbReference>
<accession>A0A9N9WVL4</accession>
<dbReference type="SUPFAM" id="SSF48350">
    <property type="entry name" value="GTPase activation domain, GAP"/>
    <property type="match status" value="1"/>
</dbReference>
<dbReference type="Gene3D" id="2.20.70.10">
    <property type="match status" value="1"/>
</dbReference>
<dbReference type="GO" id="GO:0007165">
    <property type="term" value="P:signal transduction"/>
    <property type="evidence" value="ECO:0007669"/>
    <property type="project" value="InterPro"/>
</dbReference>
<dbReference type="FunFam" id="1.10.555.10:FF:000045">
    <property type="entry name" value="RhoGAP domain containing protein"/>
    <property type="match status" value="1"/>
</dbReference>
<dbReference type="PROSITE" id="PS50020">
    <property type="entry name" value="WW_DOMAIN_2"/>
    <property type="match status" value="1"/>
</dbReference>
<feature type="compositionally biased region" description="Low complexity" evidence="1">
    <location>
        <begin position="136"/>
        <end position="159"/>
    </location>
</feature>
<dbReference type="EMBL" id="OU895879">
    <property type="protein sequence ID" value="CAG9807180.1"/>
    <property type="molecule type" value="Genomic_DNA"/>
</dbReference>
<feature type="domain" description="MyTH4" evidence="4">
    <location>
        <begin position="831"/>
        <end position="999"/>
    </location>
</feature>
<evidence type="ECO:0000259" key="3">
    <source>
        <dbReference type="PROSITE" id="PS50238"/>
    </source>
</evidence>
<feature type="region of interest" description="Disordered" evidence="1">
    <location>
        <begin position="200"/>
        <end position="442"/>
    </location>
</feature>
<feature type="compositionally biased region" description="Polar residues" evidence="1">
    <location>
        <begin position="723"/>
        <end position="733"/>
    </location>
</feature>
<dbReference type="FunFam" id="1.25.40.530:FF:000007">
    <property type="entry name" value="Rho GTPase-activating protein 39"/>
    <property type="match status" value="1"/>
</dbReference>
<feature type="region of interest" description="Disordered" evidence="1">
    <location>
        <begin position="613"/>
        <end position="650"/>
    </location>
</feature>
<feature type="region of interest" description="Disordered" evidence="1">
    <location>
        <begin position="509"/>
        <end position="561"/>
    </location>
</feature>
<dbReference type="Pfam" id="PF00620">
    <property type="entry name" value="RhoGAP"/>
    <property type="match status" value="1"/>
</dbReference>
<feature type="compositionally biased region" description="Low complexity" evidence="1">
    <location>
        <begin position="416"/>
        <end position="438"/>
    </location>
</feature>
<dbReference type="InterPro" id="IPR000198">
    <property type="entry name" value="RhoGAP_dom"/>
</dbReference>
<evidence type="ECO:0000256" key="1">
    <source>
        <dbReference type="SAM" id="MobiDB-lite"/>
    </source>
</evidence>
<dbReference type="PANTHER" id="PTHR45876">
    <property type="entry name" value="FI04035P"/>
    <property type="match status" value="1"/>
</dbReference>